<gene>
    <name evidence="3" type="ORF">TSOC_003584</name>
</gene>
<comment type="caution">
    <text evidence="3">The sequence shown here is derived from an EMBL/GenBank/DDBJ whole genome shotgun (WGS) entry which is preliminary data.</text>
</comment>
<dbReference type="GO" id="GO:0006094">
    <property type="term" value="P:gluconeogenesis"/>
    <property type="evidence" value="ECO:0007669"/>
    <property type="project" value="TreeGrafter"/>
</dbReference>
<dbReference type="SUPFAM" id="SSF51246">
    <property type="entry name" value="Rudiment single hybrid motif"/>
    <property type="match status" value="1"/>
</dbReference>
<dbReference type="AlphaFoldDB" id="A0A2J8ABA2"/>
<name>A0A2J8ABA2_9CHLO</name>
<organism evidence="3 4">
    <name type="scientific">Tetrabaena socialis</name>
    <dbReference type="NCBI Taxonomy" id="47790"/>
    <lineage>
        <taxon>Eukaryota</taxon>
        <taxon>Viridiplantae</taxon>
        <taxon>Chlorophyta</taxon>
        <taxon>core chlorophytes</taxon>
        <taxon>Chlorophyceae</taxon>
        <taxon>CS clade</taxon>
        <taxon>Chlamydomonadales</taxon>
        <taxon>Tetrabaenaceae</taxon>
        <taxon>Tetrabaena</taxon>
    </lineage>
</organism>
<proteinExistence type="predicted"/>
<dbReference type="InterPro" id="IPR003379">
    <property type="entry name" value="Carboxylase_cons_dom"/>
</dbReference>
<reference evidence="3 4" key="1">
    <citation type="journal article" date="2017" name="Mol. Biol. Evol.">
        <title>The 4-celled Tetrabaena socialis nuclear genome reveals the essential components for genetic control of cell number at the origin of multicellularity in the volvocine lineage.</title>
        <authorList>
            <person name="Featherston J."/>
            <person name="Arakaki Y."/>
            <person name="Hanschen E.R."/>
            <person name="Ferris P.J."/>
            <person name="Michod R.E."/>
            <person name="Olson B.J.S.C."/>
            <person name="Nozaki H."/>
            <person name="Durand P.M."/>
        </authorList>
    </citation>
    <scope>NUCLEOTIDE SEQUENCE [LARGE SCALE GENOMIC DNA]</scope>
    <source>
        <strain evidence="3 4">NIES-571</strain>
    </source>
</reference>
<dbReference type="PANTHER" id="PTHR43778">
    <property type="entry name" value="PYRUVATE CARBOXYLASE"/>
    <property type="match status" value="1"/>
</dbReference>
<evidence type="ECO:0000313" key="3">
    <source>
        <dbReference type="EMBL" id="PNH09743.1"/>
    </source>
</evidence>
<dbReference type="GO" id="GO:0004736">
    <property type="term" value="F:pyruvate carboxylase activity"/>
    <property type="evidence" value="ECO:0007669"/>
    <property type="project" value="TreeGrafter"/>
</dbReference>
<accession>A0A2J8ABA2</accession>
<protein>
    <submittedName>
        <fullName evidence="3">Pyruvate carboxylase 1</fullName>
    </submittedName>
</protein>
<dbReference type="EMBL" id="PGGS01000079">
    <property type="protein sequence ID" value="PNH09743.1"/>
    <property type="molecule type" value="Genomic_DNA"/>
</dbReference>
<feature type="domain" description="Carboxylase conserved" evidence="2">
    <location>
        <begin position="221"/>
        <end position="422"/>
    </location>
</feature>
<dbReference type="Pfam" id="PF02436">
    <property type="entry name" value="PYC_OADA"/>
    <property type="match status" value="1"/>
</dbReference>
<dbReference type="Gene3D" id="3.30.470.20">
    <property type="entry name" value="ATP-grasp fold, B domain"/>
    <property type="match status" value="1"/>
</dbReference>
<keyword evidence="4" id="KW-1185">Reference proteome</keyword>
<dbReference type="SUPFAM" id="SSF51569">
    <property type="entry name" value="Aldolase"/>
    <property type="match status" value="1"/>
</dbReference>
<dbReference type="Proteomes" id="UP000236333">
    <property type="component" value="Unassembled WGS sequence"/>
</dbReference>
<evidence type="ECO:0000313" key="4">
    <source>
        <dbReference type="Proteomes" id="UP000236333"/>
    </source>
</evidence>
<dbReference type="InterPro" id="IPR055268">
    <property type="entry name" value="PCB-like"/>
</dbReference>
<sequence>MRLSSLQGPCGAAATEPCPGETRRSQRGALSIRGIKTNLPFLENVMRHPEFLSGEATTFFIEKHSRELFNFERHGSLRSSKLLTYLADMVVNGPDHPGAIGPLPVKRVPPALAIPEHLKGAPLTGWRDVLVKEGPDGWAKAVRAHKGLLITDTTMRDAHQSLLATRMRSHDLLKAAPATAHILANAGSLEMWGGATFDVREQTRELYAPFESNMKSVSSDVYVHEMPGGQYTNLKFQAMSLGLGEEWDKICTAYAGANRALGDIVKVTPSSKVVGDLAQFMVQNGLDEHSLVARAESLSFPSSVVEFMQGYLGQPSFGFPEPLRSRVLKGKPVIEGRPGASLAPMDLAGLEYRLKEKYGSGTIANRDVLSAALYPKVFDEYMNHVIRYSDLIEKLPTRAFLTPLEEDDEVEFEIGKGVAANIKYKAVGELQPNGKREVFFEANGVPRVVEVIDRKAEAVVGKKAVREKADLAVLGSVGAPMAGTVIE</sequence>
<evidence type="ECO:0000259" key="2">
    <source>
        <dbReference type="Pfam" id="PF02436"/>
    </source>
</evidence>
<dbReference type="OrthoDB" id="196847at2759"/>
<feature type="non-terminal residue" evidence="3">
    <location>
        <position position="487"/>
    </location>
</feature>
<dbReference type="Gene3D" id="3.20.20.70">
    <property type="entry name" value="Aldolase class I"/>
    <property type="match status" value="2"/>
</dbReference>
<dbReference type="InterPro" id="IPR011054">
    <property type="entry name" value="Rudment_hybrid_motif"/>
</dbReference>
<evidence type="ECO:0000256" key="1">
    <source>
        <dbReference type="SAM" id="MobiDB-lite"/>
    </source>
</evidence>
<dbReference type="GO" id="GO:0005737">
    <property type="term" value="C:cytoplasm"/>
    <property type="evidence" value="ECO:0007669"/>
    <property type="project" value="TreeGrafter"/>
</dbReference>
<dbReference type="InterPro" id="IPR013785">
    <property type="entry name" value="Aldolase_TIM"/>
</dbReference>
<dbReference type="PANTHER" id="PTHR43778:SF2">
    <property type="entry name" value="PYRUVATE CARBOXYLASE, MITOCHONDRIAL"/>
    <property type="match status" value="1"/>
</dbReference>
<keyword evidence="3" id="KW-0670">Pyruvate</keyword>
<dbReference type="SUPFAM" id="SSF89000">
    <property type="entry name" value="post-HMGL domain-like"/>
    <property type="match status" value="1"/>
</dbReference>
<dbReference type="Gene3D" id="3.10.600.10">
    <property type="entry name" value="pyruvate carboxylase f1077a mutant domain"/>
    <property type="match status" value="1"/>
</dbReference>
<feature type="region of interest" description="Disordered" evidence="1">
    <location>
        <begin position="1"/>
        <end position="27"/>
    </location>
</feature>